<sequence length="132" mass="15441">MILQNTITNKKRLKYAITFIILLTIEVLIALYVHDTFIRPYIGDVLVVIVLYMAFRMFKTDGIRFLPVYIFLFAGLTECLQFFNIVQLLNVEHNTFLRILIGSVFDMKDILCYGIGCILLGIYEWKFKKDVS</sequence>
<dbReference type="Pfam" id="PF10990">
    <property type="entry name" value="DUF2809"/>
    <property type="match status" value="1"/>
</dbReference>
<dbReference type="EMBL" id="AP024169">
    <property type="protein sequence ID" value="BCN31674.1"/>
    <property type="molecule type" value="Genomic_DNA"/>
</dbReference>
<keyword evidence="1" id="KW-0472">Membrane</keyword>
<dbReference type="AlphaFoldDB" id="A0A7R7EMR5"/>
<feature type="transmembrane region" description="Helical" evidence="1">
    <location>
        <begin position="12"/>
        <end position="32"/>
    </location>
</feature>
<dbReference type="InterPro" id="IPR021257">
    <property type="entry name" value="DUF2809"/>
</dbReference>
<organism evidence="2 3">
    <name type="scientific">Anaeromicropila herbilytica</name>
    <dbReference type="NCBI Taxonomy" id="2785025"/>
    <lineage>
        <taxon>Bacteria</taxon>
        <taxon>Bacillati</taxon>
        <taxon>Bacillota</taxon>
        <taxon>Clostridia</taxon>
        <taxon>Lachnospirales</taxon>
        <taxon>Lachnospiraceae</taxon>
        <taxon>Anaeromicropila</taxon>
    </lineage>
</organism>
<dbReference type="Proteomes" id="UP000595897">
    <property type="component" value="Chromosome"/>
</dbReference>
<evidence type="ECO:0000313" key="2">
    <source>
        <dbReference type="EMBL" id="BCN31674.1"/>
    </source>
</evidence>
<evidence type="ECO:0000256" key="1">
    <source>
        <dbReference type="SAM" id="Phobius"/>
    </source>
</evidence>
<proteinExistence type="predicted"/>
<keyword evidence="1" id="KW-1133">Transmembrane helix</keyword>
<name>A0A7R7EMR5_9FIRM</name>
<keyword evidence="3" id="KW-1185">Reference proteome</keyword>
<gene>
    <name evidence="2" type="ORF">bsdtb5_29690</name>
</gene>
<accession>A0A7R7EMR5</accession>
<feature type="transmembrane region" description="Helical" evidence="1">
    <location>
        <begin position="95"/>
        <end position="123"/>
    </location>
</feature>
<dbReference type="RefSeq" id="WP_271712778.1">
    <property type="nucleotide sequence ID" value="NZ_AP024169.1"/>
</dbReference>
<feature type="transmembrane region" description="Helical" evidence="1">
    <location>
        <begin position="38"/>
        <end position="55"/>
    </location>
</feature>
<feature type="transmembrane region" description="Helical" evidence="1">
    <location>
        <begin position="67"/>
        <end position="89"/>
    </location>
</feature>
<keyword evidence="1" id="KW-0812">Transmembrane</keyword>
<protein>
    <submittedName>
        <fullName evidence="2">Membrane protein</fullName>
    </submittedName>
</protein>
<evidence type="ECO:0000313" key="3">
    <source>
        <dbReference type="Proteomes" id="UP000595897"/>
    </source>
</evidence>
<dbReference type="KEGG" id="ahb:bsdtb5_29690"/>
<reference evidence="2 3" key="1">
    <citation type="submission" date="2020-11" db="EMBL/GenBank/DDBJ databases">
        <title>Draft genome sequencing of a Lachnospiraceae strain isolated from anoxic soil subjected to BSD treatment.</title>
        <authorList>
            <person name="Uek A."/>
            <person name="Tonouchi A."/>
        </authorList>
    </citation>
    <scope>NUCLEOTIDE SEQUENCE [LARGE SCALE GENOMIC DNA]</scope>
    <source>
        <strain evidence="2 3">TB5</strain>
    </source>
</reference>